<dbReference type="GO" id="GO:0008270">
    <property type="term" value="F:zinc ion binding"/>
    <property type="evidence" value="ECO:0007669"/>
    <property type="project" value="UniProtKB-KW"/>
</dbReference>
<protein>
    <submittedName>
        <fullName evidence="10 11">Protein RMD5 homolog</fullName>
    </submittedName>
</protein>
<dbReference type="GO" id="GO:0061630">
    <property type="term" value="F:ubiquitin protein ligase activity"/>
    <property type="evidence" value="ECO:0007669"/>
    <property type="project" value="InterPro"/>
</dbReference>
<dbReference type="SUPFAM" id="SSF57850">
    <property type="entry name" value="RING/U-box"/>
    <property type="match status" value="1"/>
</dbReference>
<dbReference type="GO" id="GO:0034657">
    <property type="term" value="C:GID complex"/>
    <property type="evidence" value="ECO:0007669"/>
    <property type="project" value="TreeGrafter"/>
</dbReference>
<dbReference type="GO" id="GO:0005737">
    <property type="term" value="C:cytoplasm"/>
    <property type="evidence" value="ECO:0007669"/>
    <property type="project" value="UniProtKB-SubCell"/>
</dbReference>
<gene>
    <name evidence="10 11 12 13 14" type="primary">LOC120249902</name>
</gene>
<dbReference type="InterPro" id="IPR037683">
    <property type="entry name" value="Rmd5_dRing"/>
</dbReference>
<feature type="domain" description="CTLH" evidence="7">
    <location>
        <begin position="150"/>
        <end position="207"/>
    </location>
</feature>
<dbReference type="RefSeq" id="XP_039114546.1">
    <property type="nucleotide sequence ID" value="XM_039258612.1"/>
</dbReference>
<evidence type="ECO:0000313" key="9">
    <source>
        <dbReference type="Proteomes" id="UP001515500"/>
    </source>
</evidence>
<comment type="subcellular location">
    <subcellularLocation>
        <location evidence="1">Cytoplasm</location>
    </subcellularLocation>
</comment>
<dbReference type="PROSITE" id="PS50896">
    <property type="entry name" value="LISH"/>
    <property type="match status" value="1"/>
</dbReference>
<dbReference type="GO" id="GO:0043161">
    <property type="term" value="P:proteasome-mediated ubiquitin-dependent protein catabolic process"/>
    <property type="evidence" value="ECO:0007669"/>
    <property type="project" value="InterPro"/>
</dbReference>
<dbReference type="GeneID" id="120249902"/>
<dbReference type="PROSITE" id="PS50897">
    <property type="entry name" value="CTLH"/>
    <property type="match status" value="1"/>
</dbReference>
<proteinExistence type="predicted"/>
<dbReference type="RefSeq" id="XP_039114544.1">
    <property type="nucleotide sequence ID" value="XM_039258610.1"/>
</dbReference>
<accession>A0AB40AI27</accession>
<dbReference type="CDD" id="cd16652">
    <property type="entry name" value="dRING_Rmd5p-like"/>
    <property type="match status" value="1"/>
</dbReference>
<evidence type="ECO:0000256" key="3">
    <source>
        <dbReference type="ARBA" id="ARBA00022723"/>
    </source>
</evidence>
<feature type="zinc finger region" description="RING-Gid-type" evidence="6">
    <location>
        <begin position="329"/>
        <end position="372"/>
    </location>
</feature>
<dbReference type="InterPro" id="IPR045098">
    <property type="entry name" value="Fyv10_fam"/>
</dbReference>
<dbReference type="InterPro" id="IPR013083">
    <property type="entry name" value="Znf_RING/FYVE/PHD"/>
</dbReference>
<dbReference type="InterPro" id="IPR006595">
    <property type="entry name" value="CTLH_C"/>
</dbReference>
<keyword evidence="2" id="KW-0963">Cytoplasm</keyword>
<feature type="domain" description="RING-Gid-type" evidence="8">
    <location>
        <begin position="329"/>
        <end position="372"/>
    </location>
</feature>
<dbReference type="PROSITE" id="PS51867">
    <property type="entry name" value="ZF_RING_GID"/>
    <property type="match status" value="1"/>
</dbReference>
<reference evidence="10 11" key="1">
    <citation type="submission" date="2025-04" db="UniProtKB">
        <authorList>
            <consortium name="RefSeq"/>
        </authorList>
    </citation>
    <scope>IDENTIFICATION</scope>
</reference>
<dbReference type="PANTHER" id="PTHR12170">
    <property type="entry name" value="MACROPHAGE ERYTHROBLAST ATTACHER-RELATED"/>
    <property type="match status" value="1"/>
</dbReference>
<evidence type="ECO:0000313" key="10">
    <source>
        <dbReference type="RefSeq" id="XP_039114542.1"/>
    </source>
</evidence>
<evidence type="ECO:0000256" key="6">
    <source>
        <dbReference type="PROSITE-ProRule" id="PRU01215"/>
    </source>
</evidence>
<name>A0AB40AI27_DIOCR</name>
<dbReference type="Gene3D" id="3.30.40.10">
    <property type="entry name" value="Zinc/RING finger domain, C3HC4 (zinc finger)"/>
    <property type="match status" value="1"/>
</dbReference>
<dbReference type="InterPro" id="IPR027370">
    <property type="entry name" value="Znf-RING_euk"/>
</dbReference>
<keyword evidence="4 6" id="KW-0863">Zinc-finger</keyword>
<evidence type="ECO:0000256" key="5">
    <source>
        <dbReference type="ARBA" id="ARBA00022833"/>
    </source>
</evidence>
<evidence type="ECO:0000256" key="1">
    <source>
        <dbReference type="ARBA" id="ARBA00004496"/>
    </source>
</evidence>
<evidence type="ECO:0000259" key="7">
    <source>
        <dbReference type="PROSITE" id="PS50897"/>
    </source>
</evidence>
<keyword evidence="3" id="KW-0479">Metal-binding</keyword>
<dbReference type="InterPro" id="IPR006594">
    <property type="entry name" value="LisH"/>
</dbReference>
<dbReference type="FunFam" id="3.30.40.10:FF:000143">
    <property type="entry name" value="Regulator of gluconeogenesis Rmd5"/>
    <property type="match status" value="1"/>
</dbReference>
<dbReference type="Proteomes" id="UP001515500">
    <property type="component" value="Chromosome 19"/>
</dbReference>
<evidence type="ECO:0000313" key="14">
    <source>
        <dbReference type="RefSeq" id="XP_039114546.1"/>
    </source>
</evidence>
<dbReference type="Pfam" id="PF13445">
    <property type="entry name" value="zf-RING_UBOX"/>
    <property type="match status" value="1"/>
</dbReference>
<evidence type="ECO:0000256" key="2">
    <source>
        <dbReference type="ARBA" id="ARBA00022490"/>
    </source>
</evidence>
<dbReference type="RefSeq" id="XP_039114542.1">
    <property type="nucleotide sequence ID" value="XM_039258608.1"/>
</dbReference>
<dbReference type="RefSeq" id="XP_039114545.1">
    <property type="nucleotide sequence ID" value="XM_039258611.1"/>
</dbReference>
<organism evidence="9 13">
    <name type="scientific">Dioscorea cayennensis subsp. rotundata</name>
    <name type="common">White Guinea yam</name>
    <name type="synonym">Dioscorea rotundata</name>
    <dbReference type="NCBI Taxonomy" id="55577"/>
    <lineage>
        <taxon>Eukaryota</taxon>
        <taxon>Viridiplantae</taxon>
        <taxon>Streptophyta</taxon>
        <taxon>Embryophyta</taxon>
        <taxon>Tracheophyta</taxon>
        <taxon>Spermatophyta</taxon>
        <taxon>Magnoliopsida</taxon>
        <taxon>Liliopsida</taxon>
        <taxon>Dioscoreales</taxon>
        <taxon>Dioscoreaceae</taxon>
        <taxon>Dioscorea</taxon>
    </lineage>
</organism>
<sequence length="386" mass="43534">MELTTIEDAFERAIKKQKLSASKTKELIDGMLLAVEQAMKEIQAIPSEGASSSPNSVLMELKSKLTEMAPMNQLEASQKDLAISLGKYGKLLEKQFNTDLSHAYRNVDWDTHTVNHIIAGHFYRQGMFEIGDCFVNEANEVDATSKLRSQYVEMYQILAETRSRNLEPALAWAIKHREHLLKNGSNLELKLHTMQFVEILYKGGRNDALAYAKAYLGPFANNYKTEIQKLMACLLWAGRLDQSPYADLVSQSRWDDLANELVRQFCNLLGHSFSSPLDMVVRAGVQALPTILKMASVMAATNQDWQTMKQLPMPVDLGSEFQFHSIFVCPVLWEPASEENPPMFMPCGHVLCKQAVLKLSKSSTRLFKCPYCPADTTVAECKQLHF</sequence>
<dbReference type="RefSeq" id="XP_039114543.1">
    <property type="nucleotide sequence ID" value="XM_039258609.1"/>
</dbReference>
<evidence type="ECO:0000313" key="11">
    <source>
        <dbReference type="RefSeq" id="XP_039114543.1"/>
    </source>
</evidence>
<dbReference type="SMART" id="SM00757">
    <property type="entry name" value="CRA"/>
    <property type="match status" value="1"/>
</dbReference>
<dbReference type="InterPro" id="IPR024964">
    <property type="entry name" value="CTLH/CRA"/>
</dbReference>
<dbReference type="GO" id="GO:0005634">
    <property type="term" value="C:nucleus"/>
    <property type="evidence" value="ECO:0007669"/>
    <property type="project" value="TreeGrafter"/>
</dbReference>
<evidence type="ECO:0000313" key="13">
    <source>
        <dbReference type="RefSeq" id="XP_039114545.1"/>
    </source>
</evidence>
<keyword evidence="5" id="KW-0862">Zinc</keyword>
<keyword evidence="9" id="KW-1185">Reference proteome</keyword>
<evidence type="ECO:0000256" key="4">
    <source>
        <dbReference type="ARBA" id="ARBA00022771"/>
    </source>
</evidence>
<dbReference type="PANTHER" id="PTHR12170:SF3">
    <property type="entry name" value="GH10162P"/>
    <property type="match status" value="1"/>
</dbReference>
<dbReference type="InterPro" id="IPR013144">
    <property type="entry name" value="CRA_dom"/>
</dbReference>
<dbReference type="InterPro" id="IPR044063">
    <property type="entry name" value="ZF_RING_GID"/>
</dbReference>
<dbReference type="SMART" id="SM00668">
    <property type="entry name" value="CTLH"/>
    <property type="match status" value="1"/>
</dbReference>
<dbReference type="AlphaFoldDB" id="A0AB40AI27"/>
<evidence type="ECO:0000313" key="12">
    <source>
        <dbReference type="RefSeq" id="XP_039114544.1"/>
    </source>
</evidence>
<dbReference type="Pfam" id="PF10607">
    <property type="entry name" value="CTLH"/>
    <property type="match status" value="1"/>
</dbReference>
<evidence type="ECO:0000259" key="8">
    <source>
        <dbReference type="PROSITE" id="PS51867"/>
    </source>
</evidence>